<dbReference type="EMBL" id="FXZK01000005">
    <property type="protein sequence ID" value="SMY08788.1"/>
    <property type="molecule type" value="Genomic_DNA"/>
</dbReference>
<protein>
    <submittedName>
        <fullName evidence="2">Uncharacterized protein</fullName>
    </submittedName>
</protein>
<sequence>MTLLKQLTAGLMVAVLFLTGQMVTSARGTGPAVMEAVLCVGGGLVTVQLDADGNPVGPSHICPDATLAFLADVALPRPGDLHLAMSRLGGVPQDVSKAPTARPHLPPATGPPWAV</sequence>
<proteinExistence type="predicted"/>
<dbReference type="OrthoDB" id="7863585at2"/>
<feature type="compositionally biased region" description="Pro residues" evidence="1">
    <location>
        <begin position="104"/>
        <end position="115"/>
    </location>
</feature>
<reference evidence="2 3" key="1">
    <citation type="submission" date="2017-05" db="EMBL/GenBank/DDBJ databases">
        <authorList>
            <person name="Song R."/>
            <person name="Chenine A.L."/>
            <person name="Ruprecht R.M."/>
        </authorList>
    </citation>
    <scope>NUCLEOTIDE SEQUENCE [LARGE SCALE GENOMIC DNA]</scope>
    <source>
        <strain evidence="2 3">CECT 8899</strain>
    </source>
</reference>
<dbReference type="RefSeq" id="WP_093992946.1">
    <property type="nucleotide sequence ID" value="NZ_FXZK01000005.1"/>
</dbReference>
<evidence type="ECO:0000313" key="2">
    <source>
        <dbReference type="EMBL" id="SMY08788.1"/>
    </source>
</evidence>
<dbReference type="Proteomes" id="UP000201613">
    <property type="component" value="Unassembled WGS sequence"/>
</dbReference>
<evidence type="ECO:0000313" key="3">
    <source>
        <dbReference type="Proteomes" id="UP000201613"/>
    </source>
</evidence>
<accession>A0A238LGP5</accession>
<dbReference type="AlphaFoldDB" id="A0A238LGP5"/>
<organism evidence="2 3">
    <name type="scientific">Flavimaricola marinus</name>
    <dbReference type="NCBI Taxonomy" id="1819565"/>
    <lineage>
        <taxon>Bacteria</taxon>
        <taxon>Pseudomonadati</taxon>
        <taxon>Pseudomonadota</taxon>
        <taxon>Alphaproteobacteria</taxon>
        <taxon>Rhodobacterales</taxon>
        <taxon>Paracoccaceae</taxon>
        <taxon>Flavimaricola</taxon>
    </lineage>
</organism>
<name>A0A238LGP5_9RHOB</name>
<keyword evidence="3" id="KW-1185">Reference proteome</keyword>
<feature type="region of interest" description="Disordered" evidence="1">
    <location>
        <begin position="92"/>
        <end position="115"/>
    </location>
</feature>
<evidence type="ECO:0000256" key="1">
    <source>
        <dbReference type="SAM" id="MobiDB-lite"/>
    </source>
</evidence>
<gene>
    <name evidence="2" type="ORF">LOM8899_02944</name>
</gene>